<reference evidence="9 10" key="1">
    <citation type="submission" date="2018-05" db="EMBL/GenBank/DDBJ databases">
        <title>Genetic diversity of glacier-inhabiting Cryobacterium bacteria in China and description of Cryobacterium mengkeensis sp. nov. and Arthrobacter glacialis sp. nov.</title>
        <authorList>
            <person name="Liu Q."/>
            <person name="Xin Y.-H."/>
        </authorList>
    </citation>
    <scope>NUCLEOTIDE SEQUENCE [LARGE SCALE GENOMIC DNA]</scope>
    <source>
        <strain evidence="9 10">SK-1</strain>
    </source>
</reference>
<gene>
    <name evidence="9" type="ORF">CTB96_00450</name>
</gene>
<feature type="transmembrane region" description="Helical" evidence="7">
    <location>
        <begin position="62"/>
        <end position="84"/>
    </location>
</feature>
<evidence type="ECO:0000256" key="1">
    <source>
        <dbReference type="ARBA" id="ARBA00004651"/>
    </source>
</evidence>
<dbReference type="AlphaFoldDB" id="A0A318A1G2"/>
<proteinExistence type="inferred from homology"/>
<organism evidence="9 10">
    <name type="scientific">Cryobacterium arcticum</name>
    <dbReference type="NCBI Taxonomy" id="670052"/>
    <lineage>
        <taxon>Bacteria</taxon>
        <taxon>Bacillati</taxon>
        <taxon>Actinomycetota</taxon>
        <taxon>Actinomycetes</taxon>
        <taxon>Micrococcales</taxon>
        <taxon>Microbacteriaceae</taxon>
        <taxon>Cryobacterium</taxon>
    </lineage>
</organism>
<evidence type="ECO:0000313" key="9">
    <source>
        <dbReference type="EMBL" id="PXA73328.1"/>
    </source>
</evidence>
<sequence>MILGERATPASVAALRSQLGLDQPLLAQLGDFAVSVFTRGDTGTSLVYNVSTRELILQRAPVTLQLVALAVLFSVVIAVPLAVVAARQKDKLVDHLVRIIPTVGLGMPTFWVGLLLIILFAVTLKWFPVGGIGTTPWDPLRSLVLPALSVSLALTPPLVRSLRSELLEVFSADFVTTLRAARIPERRVLFEHILRNAALPTLTLLGVNVSYLIGGTLVVEQVFGINGLGSLLFSAISNRDFPVVQGVALFCALSVVVISLLLDAAVYRLDPRMRRS</sequence>
<dbReference type="GO" id="GO:0005886">
    <property type="term" value="C:plasma membrane"/>
    <property type="evidence" value="ECO:0007669"/>
    <property type="project" value="UniProtKB-SubCell"/>
</dbReference>
<dbReference type="InterPro" id="IPR035906">
    <property type="entry name" value="MetI-like_sf"/>
</dbReference>
<keyword evidence="6 7" id="KW-0472">Membrane</keyword>
<keyword evidence="4 7" id="KW-0812">Transmembrane</keyword>
<name>A0A318A1G2_9MICO</name>
<evidence type="ECO:0000256" key="7">
    <source>
        <dbReference type="RuleBase" id="RU363032"/>
    </source>
</evidence>
<dbReference type="PANTHER" id="PTHR43163">
    <property type="entry name" value="DIPEPTIDE TRANSPORT SYSTEM PERMEASE PROTEIN DPPB-RELATED"/>
    <property type="match status" value="1"/>
</dbReference>
<keyword evidence="2 7" id="KW-0813">Transport</keyword>
<feature type="transmembrane region" description="Helical" evidence="7">
    <location>
        <begin position="197"/>
        <end position="223"/>
    </location>
</feature>
<evidence type="ECO:0000256" key="2">
    <source>
        <dbReference type="ARBA" id="ARBA00022448"/>
    </source>
</evidence>
<comment type="subcellular location">
    <subcellularLocation>
        <location evidence="1 7">Cell membrane</location>
        <topology evidence="1 7">Multi-pass membrane protein</topology>
    </subcellularLocation>
</comment>
<keyword evidence="10" id="KW-1185">Reference proteome</keyword>
<dbReference type="EMBL" id="QHLY01000003">
    <property type="protein sequence ID" value="PXA73328.1"/>
    <property type="molecule type" value="Genomic_DNA"/>
</dbReference>
<dbReference type="SUPFAM" id="SSF161098">
    <property type="entry name" value="MetI-like"/>
    <property type="match status" value="1"/>
</dbReference>
<feature type="transmembrane region" description="Helical" evidence="7">
    <location>
        <begin position="96"/>
        <end position="122"/>
    </location>
</feature>
<dbReference type="Pfam" id="PF00528">
    <property type="entry name" value="BPD_transp_1"/>
    <property type="match status" value="1"/>
</dbReference>
<evidence type="ECO:0000256" key="5">
    <source>
        <dbReference type="ARBA" id="ARBA00022989"/>
    </source>
</evidence>
<evidence type="ECO:0000256" key="4">
    <source>
        <dbReference type="ARBA" id="ARBA00022692"/>
    </source>
</evidence>
<feature type="domain" description="ABC transmembrane type-1" evidence="8">
    <location>
        <begin position="60"/>
        <end position="262"/>
    </location>
</feature>
<comment type="similarity">
    <text evidence="7">Belongs to the binding-protein-dependent transport system permease family.</text>
</comment>
<dbReference type="Proteomes" id="UP000246722">
    <property type="component" value="Unassembled WGS sequence"/>
</dbReference>
<protein>
    <submittedName>
        <fullName evidence="9">ABC transporter permease</fullName>
    </submittedName>
</protein>
<evidence type="ECO:0000256" key="6">
    <source>
        <dbReference type="ARBA" id="ARBA00023136"/>
    </source>
</evidence>
<comment type="caution">
    <text evidence="9">The sequence shown here is derived from an EMBL/GenBank/DDBJ whole genome shotgun (WGS) entry which is preliminary data.</text>
</comment>
<dbReference type="InterPro" id="IPR000515">
    <property type="entry name" value="MetI-like"/>
</dbReference>
<evidence type="ECO:0000259" key="8">
    <source>
        <dbReference type="PROSITE" id="PS50928"/>
    </source>
</evidence>
<dbReference type="PANTHER" id="PTHR43163:SF6">
    <property type="entry name" value="DIPEPTIDE TRANSPORT SYSTEM PERMEASE PROTEIN DPPB-RELATED"/>
    <property type="match status" value="1"/>
</dbReference>
<accession>A0A318A1G2</accession>
<feature type="transmembrane region" description="Helical" evidence="7">
    <location>
        <begin position="243"/>
        <end position="267"/>
    </location>
</feature>
<evidence type="ECO:0000313" key="10">
    <source>
        <dbReference type="Proteomes" id="UP000246722"/>
    </source>
</evidence>
<dbReference type="OrthoDB" id="147639at2"/>
<keyword evidence="3" id="KW-1003">Cell membrane</keyword>
<dbReference type="Gene3D" id="1.10.3720.10">
    <property type="entry name" value="MetI-like"/>
    <property type="match status" value="1"/>
</dbReference>
<keyword evidence="5 7" id="KW-1133">Transmembrane helix</keyword>
<dbReference type="PROSITE" id="PS50928">
    <property type="entry name" value="ABC_TM1"/>
    <property type="match status" value="1"/>
</dbReference>
<evidence type="ECO:0000256" key="3">
    <source>
        <dbReference type="ARBA" id="ARBA00022475"/>
    </source>
</evidence>
<dbReference type="CDD" id="cd06261">
    <property type="entry name" value="TM_PBP2"/>
    <property type="match status" value="1"/>
</dbReference>
<dbReference type="GO" id="GO:0071916">
    <property type="term" value="F:dipeptide transmembrane transporter activity"/>
    <property type="evidence" value="ECO:0007669"/>
    <property type="project" value="TreeGrafter"/>
</dbReference>